<keyword evidence="3" id="KW-1185">Reference proteome</keyword>
<dbReference type="RefSeq" id="WP_203780165.1">
    <property type="nucleotide sequence ID" value="NZ_BOMV01000007.1"/>
</dbReference>
<dbReference type="SUPFAM" id="SSF48452">
    <property type="entry name" value="TPR-like"/>
    <property type="match status" value="1"/>
</dbReference>
<gene>
    <name evidence="2" type="ORF">Ari01nite_13480</name>
</gene>
<dbReference type="InterPro" id="IPR001387">
    <property type="entry name" value="Cro/C1-type_HTH"/>
</dbReference>
<evidence type="ECO:0000313" key="2">
    <source>
        <dbReference type="EMBL" id="GIE93883.1"/>
    </source>
</evidence>
<dbReference type="AlphaFoldDB" id="A0A919JSD0"/>
<dbReference type="CDD" id="cd00093">
    <property type="entry name" value="HTH_XRE"/>
    <property type="match status" value="1"/>
</dbReference>
<dbReference type="InterPro" id="IPR010982">
    <property type="entry name" value="Lambda_DNA-bd_dom_sf"/>
</dbReference>
<proteinExistence type="predicted"/>
<dbReference type="Pfam" id="PF01381">
    <property type="entry name" value="HTH_3"/>
    <property type="match status" value="1"/>
</dbReference>
<organism evidence="2 3">
    <name type="scientific">Paractinoplanes rishiriensis</name>
    <dbReference type="NCBI Taxonomy" id="1050105"/>
    <lineage>
        <taxon>Bacteria</taxon>
        <taxon>Bacillati</taxon>
        <taxon>Actinomycetota</taxon>
        <taxon>Actinomycetes</taxon>
        <taxon>Micromonosporales</taxon>
        <taxon>Micromonosporaceae</taxon>
        <taxon>Paractinoplanes</taxon>
    </lineage>
</organism>
<dbReference type="PROSITE" id="PS50943">
    <property type="entry name" value="HTH_CROC1"/>
    <property type="match status" value="1"/>
</dbReference>
<dbReference type="EMBL" id="BOMV01000007">
    <property type="protein sequence ID" value="GIE93883.1"/>
    <property type="molecule type" value="Genomic_DNA"/>
</dbReference>
<dbReference type="GO" id="GO:0003677">
    <property type="term" value="F:DNA binding"/>
    <property type="evidence" value="ECO:0007669"/>
    <property type="project" value="InterPro"/>
</dbReference>
<evidence type="ECO:0000313" key="3">
    <source>
        <dbReference type="Proteomes" id="UP000636960"/>
    </source>
</evidence>
<dbReference type="Gene3D" id="1.10.260.40">
    <property type="entry name" value="lambda repressor-like DNA-binding domains"/>
    <property type="match status" value="1"/>
</dbReference>
<dbReference type="SUPFAM" id="SSF47413">
    <property type="entry name" value="lambda repressor-like DNA-binding domains"/>
    <property type="match status" value="1"/>
</dbReference>
<sequence>MDYDDDLGIGSRIAEARKLRRMSQEELAARIPFSLSMLRKVEQGKRDATPAFTAAVAKTLATDVTALTGQPYDQHGRSRDRIHALMPGLRQALTYWDLSPQLDRPIRSWEVLKAETLVAAELRRRAQHVRLVQLLPELMLEVTAATHEVADHERERHFELLAVLLFAAHSVTYKTGYLDLSSVVEDRINWAAGKSSDPLMGALAAWARTTSMLQNGSYGIGVKLLDRAQAEIEPQRTESEALALPVSGSLHLRSGMLAARAGDGDTATAHLREARSIAAHLGGADHDGGWHQLSFGPTNVEIHEVAARIELGDGPGAMERAERITIPTSLPPIRAGHHFVDLSRAQLWVGDRDGALKSLYQARRLAPQQTRHLPTTREVLRMLVRAHRRSSEPLAKMVNWIGGEL</sequence>
<dbReference type="Proteomes" id="UP000636960">
    <property type="component" value="Unassembled WGS sequence"/>
</dbReference>
<feature type="domain" description="HTH cro/C1-type" evidence="1">
    <location>
        <begin position="13"/>
        <end position="67"/>
    </location>
</feature>
<dbReference type="SMART" id="SM00530">
    <property type="entry name" value="HTH_XRE"/>
    <property type="match status" value="1"/>
</dbReference>
<comment type="caution">
    <text evidence="2">The sequence shown here is derived from an EMBL/GenBank/DDBJ whole genome shotgun (WGS) entry which is preliminary data.</text>
</comment>
<accession>A0A919JSD0</accession>
<protein>
    <submittedName>
        <fullName evidence="2">Transcriptional regulator</fullName>
    </submittedName>
</protein>
<reference evidence="2" key="1">
    <citation type="submission" date="2021-01" db="EMBL/GenBank/DDBJ databases">
        <title>Whole genome shotgun sequence of Actinoplanes rishiriensis NBRC 108556.</title>
        <authorList>
            <person name="Komaki H."/>
            <person name="Tamura T."/>
        </authorList>
    </citation>
    <scope>NUCLEOTIDE SEQUENCE</scope>
    <source>
        <strain evidence="2">NBRC 108556</strain>
    </source>
</reference>
<dbReference type="InterPro" id="IPR011990">
    <property type="entry name" value="TPR-like_helical_dom_sf"/>
</dbReference>
<name>A0A919JSD0_9ACTN</name>
<evidence type="ECO:0000259" key="1">
    <source>
        <dbReference type="PROSITE" id="PS50943"/>
    </source>
</evidence>